<dbReference type="InterPro" id="IPR042098">
    <property type="entry name" value="TauD-like_sf"/>
</dbReference>
<feature type="domain" description="TauD/TfdA-like" evidence="7">
    <location>
        <begin position="239"/>
        <end position="497"/>
    </location>
</feature>
<dbReference type="PANTHER" id="PTHR10696">
    <property type="entry name" value="GAMMA-BUTYROBETAINE HYDROXYLASE-RELATED"/>
    <property type="match status" value="1"/>
</dbReference>
<dbReference type="AlphaFoldDB" id="A0A165HHM8"/>
<evidence type="ECO:0000313" key="10">
    <source>
        <dbReference type="Proteomes" id="UP000076842"/>
    </source>
</evidence>
<sequence length="544" mass="61693">MFRPRARALAPLWRTSPRSLRQCISNHALRLKDSQASPKAAVEKEVKQTRIWRVQPSAMRQREEPAEDAIDQIVEDAEEDLEEGATHDVDREKSEAPVAPIWQAVDTRAASLNVTFNPFYSSSMHPEHASYPYAWLRASCTCSACIDPSTKQRRTLPSSDRPQPDVAPRKVEVLRVGGKEGTGHADELQVRWDDRHVSRYTFAWLWTHASGREVAQAQHAPPRRRAWSTSDLRTDALQWPLTAQDRGKALDRLMRYGVVFLSGVPRDGEAIWDVAGQFGEVKNTFYGPTWDVKSVPDSRNVAYTDQELGFHQDLLYMRTPPAYQVLHCIENRVSGGESSLVDGLRVAIQFENDSPKMFSTLTRFPIPFQYVNAGEARFCSHTTIEATPLGDGMDSPYGAPIDLDTTRYIPLYGEGPDRYTIRSINFSPPFQAPLPTSAPPEVQLALHSFADALEDPRNVYKYRMAEGDCVVFDNRRVLHARSGFDADEGPRWLKGCYLEEDAVVDSWRKHGMYEEEGEEDEEDEETEFAELDRTMLAELKELVE</sequence>
<dbReference type="Gene3D" id="3.60.130.10">
    <property type="entry name" value="Clavaminate synthase-like"/>
    <property type="match status" value="1"/>
</dbReference>
<dbReference type="GO" id="GO:0045329">
    <property type="term" value="P:carnitine biosynthetic process"/>
    <property type="evidence" value="ECO:0007669"/>
    <property type="project" value="TreeGrafter"/>
</dbReference>
<keyword evidence="6" id="KW-0408">Iron</keyword>
<reference evidence="9 10" key="1">
    <citation type="journal article" date="2016" name="Mol. Biol. Evol.">
        <title>Comparative Genomics of Early-Diverging Mushroom-Forming Fungi Provides Insights into the Origins of Lignocellulose Decay Capabilities.</title>
        <authorList>
            <person name="Nagy L.G."/>
            <person name="Riley R."/>
            <person name="Tritt A."/>
            <person name="Adam C."/>
            <person name="Daum C."/>
            <person name="Floudas D."/>
            <person name="Sun H."/>
            <person name="Yadav J.S."/>
            <person name="Pangilinan J."/>
            <person name="Larsson K.H."/>
            <person name="Matsuura K."/>
            <person name="Barry K."/>
            <person name="Labutti K."/>
            <person name="Kuo R."/>
            <person name="Ohm R.A."/>
            <person name="Bhattacharya S.S."/>
            <person name="Shirouzu T."/>
            <person name="Yoshinaga Y."/>
            <person name="Martin F.M."/>
            <person name="Grigoriev I.V."/>
            <person name="Hibbett D.S."/>
        </authorList>
    </citation>
    <scope>NUCLEOTIDE SEQUENCE [LARGE SCALE GENOMIC DNA]</scope>
    <source>
        <strain evidence="9 10">HHB12733</strain>
    </source>
</reference>
<proteinExistence type="inferred from homology"/>
<dbReference type="STRING" id="1353952.A0A165HHM8"/>
<dbReference type="InterPro" id="IPR050411">
    <property type="entry name" value="AlphaKG_dependent_hydroxylases"/>
</dbReference>
<evidence type="ECO:0000256" key="2">
    <source>
        <dbReference type="ARBA" id="ARBA00008654"/>
    </source>
</evidence>
<dbReference type="Pfam" id="PF02668">
    <property type="entry name" value="TauD"/>
    <property type="match status" value="1"/>
</dbReference>
<dbReference type="InterPro" id="IPR038492">
    <property type="entry name" value="GBBH-like_N_sf"/>
</dbReference>
<evidence type="ECO:0000256" key="1">
    <source>
        <dbReference type="ARBA" id="ARBA00001954"/>
    </source>
</evidence>
<dbReference type="Gene3D" id="3.30.2020.30">
    <property type="match status" value="1"/>
</dbReference>
<keyword evidence="3" id="KW-0479">Metal-binding</keyword>
<dbReference type="GO" id="GO:0005739">
    <property type="term" value="C:mitochondrion"/>
    <property type="evidence" value="ECO:0007669"/>
    <property type="project" value="TreeGrafter"/>
</dbReference>
<dbReference type="PANTHER" id="PTHR10696:SF25">
    <property type="entry name" value="OXIDOREDUCTASE AIM17-RELATED"/>
    <property type="match status" value="1"/>
</dbReference>
<feature type="domain" description="Gamma-butyrobetaine hydroxylase-like N-terminal" evidence="8">
    <location>
        <begin position="127"/>
        <end position="205"/>
    </location>
</feature>
<evidence type="ECO:0000313" key="9">
    <source>
        <dbReference type="EMBL" id="KZT59311.1"/>
    </source>
</evidence>
<evidence type="ECO:0000256" key="6">
    <source>
        <dbReference type="ARBA" id="ARBA00023004"/>
    </source>
</evidence>
<organism evidence="9 10">
    <name type="scientific">Calocera cornea HHB12733</name>
    <dbReference type="NCBI Taxonomy" id="1353952"/>
    <lineage>
        <taxon>Eukaryota</taxon>
        <taxon>Fungi</taxon>
        <taxon>Dikarya</taxon>
        <taxon>Basidiomycota</taxon>
        <taxon>Agaricomycotina</taxon>
        <taxon>Dacrymycetes</taxon>
        <taxon>Dacrymycetales</taxon>
        <taxon>Dacrymycetaceae</taxon>
        <taxon>Calocera</taxon>
    </lineage>
</organism>
<accession>A0A165HHM8</accession>
<keyword evidence="4" id="KW-0223">Dioxygenase</keyword>
<name>A0A165HHM8_9BASI</name>
<evidence type="ECO:0000256" key="5">
    <source>
        <dbReference type="ARBA" id="ARBA00023002"/>
    </source>
</evidence>
<keyword evidence="10" id="KW-1185">Reference proteome</keyword>
<protein>
    <submittedName>
        <fullName evidence="9">Clavaminate synthase-like protein</fullName>
    </submittedName>
</protein>
<dbReference type="GO" id="GO:0016706">
    <property type="term" value="F:2-oxoglutarate-dependent dioxygenase activity"/>
    <property type="evidence" value="ECO:0007669"/>
    <property type="project" value="UniProtKB-ARBA"/>
</dbReference>
<evidence type="ECO:0000259" key="7">
    <source>
        <dbReference type="Pfam" id="PF02668"/>
    </source>
</evidence>
<evidence type="ECO:0000256" key="4">
    <source>
        <dbReference type="ARBA" id="ARBA00022964"/>
    </source>
</evidence>
<dbReference type="Proteomes" id="UP000076842">
    <property type="component" value="Unassembled WGS sequence"/>
</dbReference>
<dbReference type="InterPro" id="IPR010376">
    <property type="entry name" value="GBBH-like_N"/>
</dbReference>
<keyword evidence="5" id="KW-0560">Oxidoreductase</keyword>
<dbReference type="InParanoid" id="A0A165HHM8"/>
<gene>
    <name evidence="9" type="ORF">CALCODRAFT_493885</name>
</gene>
<dbReference type="OrthoDB" id="406634at2759"/>
<dbReference type="EMBL" id="KV423942">
    <property type="protein sequence ID" value="KZT59311.1"/>
    <property type="molecule type" value="Genomic_DNA"/>
</dbReference>
<evidence type="ECO:0000259" key="8">
    <source>
        <dbReference type="Pfam" id="PF06155"/>
    </source>
</evidence>
<comment type="similarity">
    <text evidence="2">Belongs to the gamma-BBH/TMLD family.</text>
</comment>
<evidence type="ECO:0000256" key="3">
    <source>
        <dbReference type="ARBA" id="ARBA00022723"/>
    </source>
</evidence>
<dbReference type="GO" id="GO:0046872">
    <property type="term" value="F:metal ion binding"/>
    <property type="evidence" value="ECO:0007669"/>
    <property type="project" value="UniProtKB-KW"/>
</dbReference>
<dbReference type="InterPro" id="IPR003819">
    <property type="entry name" value="TauD/TfdA-like"/>
</dbReference>
<dbReference type="CDD" id="cd00250">
    <property type="entry name" value="CAS_like"/>
    <property type="match status" value="1"/>
</dbReference>
<dbReference type="SUPFAM" id="SSF51197">
    <property type="entry name" value="Clavaminate synthase-like"/>
    <property type="match status" value="1"/>
</dbReference>
<dbReference type="Pfam" id="PF06155">
    <property type="entry name" value="GBBH-like_N"/>
    <property type="match status" value="1"/>
</dbReference>
<comment type="cofactor">
    <cofactor evidence="1">
        <name>Fe(2+)</name>
        <dbReference type="ChEBI" id="CHEBI:29033"/>
    </cofactor>
</comment>